<keyword evidence="1" id="KW-0175">Coiled coil</keyword>
<feature type="coiled-coil region" evidence="1">
    <location>
        <begin position="29"/>
        <end position="56"/>
    </location>
</feature>
<keyword evidence="5" id="KW-1185">Reference proteome</keyword>
<proteinExistence type="predicted"/>
<evidence type="ECO:0000256" key="2">
    <source>
        <dbReference type="SAM" id="MobiDB-lite"/>
    </source>
</evidence>
<evidence type="ECO:0008006" key="6">
    <source>
        <dbReference type="Google" id="ProtNLM"/>
    </source>
</evidence>
<evidence type="ECO:0000313" key="4">
    <source>
        <dbReference type="EMBL" id="MFD2188821.1"/>
    </source>
</evidence>
<evidence type="ECO:0000256" key="1">
    <source>
        <dbReference type="SAM" id="Coils"/>
    </source>
</evidence>
<sequence>MKKLIILFLFISASYQCNSQSTETSLYLREELVRQRDDLIKQVQQIQARIDAIDTKLGNKTQSTNTVQYFTKNATYNDGSSSRSIEKQSSQQYQSRSTRTYHRGPRGGCYYINSNGNKTYVARSMCN</sequence>
<comment type="caution">
    <text evidence="4">The sequence shown here is derived from an EMBL/GenBank/DDBJ whole genome shotgun (WGS) entry which is preliminary data.</text>
</comment>
<name>A0ABW5B1H7_9FLAO</name>
<evidence type="ECO:0000256" key="3">
    <source>
        <dbReference type="SAM" id="SignalP"/>
    </source>
</evidence>
<organism evidence="4 5">
    <name type="scientific">Aquimarina celericrescens</name>
    <dbReference type="NCBI Taxonomy" id="1964542"/>
    <lineage>
        <taxon>Bacteria</taxon>
        <taxon>Pseudomonadati</taxon>
        <taxon>Bacteroidota</taxon>
        <taxon>Flavobacteriia</taxon>
        <taxon>Flavobacteriales</taxon>
        <taxon>Flavobacteriaceae</taxon>
        <taxon>Aquimarina</taxon>
    </lineage>
</organism>
<protein>
    <recommendedName>
        <fullName evidence="6">PBCV-specific basic adaptor domain-containing protein</fullName>
    </recommendedName>
</protein>
<gene>
    <name evidence="4" type="ORF">ACFSJT_18615</name>
</gene>
<keyword evidence="3" id="KW-0732">Signal</keyword>
<feature type="signal peptide" evidence="3">
    <location>
        <begin position="1"/>
        <end position="19"/>
    </location>
</feature>
<feature type="region of interest" description="Disordered" evidence="2">
    <location>
        <begin position="76"/>
        <end position="101"/>
    </location>
</feature>
<dbReference type="Proteomes" id="UP001597344">
    <property type="component" value="Unassembled WGS sequence"/>
</dbReference>
<evidence type="ECO:0000313" key="5">
    <source>
        <dbReference type="Proteomes" id="UP001597344"/>
    </source>
</evidence>
<feature type="chain" id="PRO_5046440657" description="PBCV-specific basic adaptor domain-containing protein" evidence="3">
    <location>
        <begin position="20"/>
        <end position="127"/>
    </location>
</feature>
<accession>A0ABW5B1H7</accession>
<dbReference type="RefSeq" id="WP_378321847.1">
    <property type="nucleotide sequence ID" value="NZ_JBHUHY010000032.1"/>
</dbReference>
<dbReference type="EMBL" id="JBHUHY010000032">
    <property type="protein sequence ID" value="MFD2188821.1"/>
    <property type="molecule type" value="Genomic_DNA"/>
</dbReference>
<feature type="compositionally biased region" description="Low complexity" evidence="2">
    <location>
        <begin position="80"/>
        <end position="98"/>
    </location>
</feature>
<reference evidence="5" key="1">
    <citation type="journal article" date="2019" name="Int. J. Syst. Evol. Microbiol.">
        <title>The Global Catalogue of Microorganisms (GCM) 10K type strain sequencing project: providing services to taxonomists for standard genome sequencing and annotation.</title>
        <authorList>
            <consortium name="The Broad Institute Genomics Platform"/>
            <consortium name="The Broad Institute Genome Sequencing Center for Infectious Disease"/>
            <person name="Wu L."/>
            <person name="Ma J."/>
        </authorList>
    </citation>
    <scope>NUCLEOTIDE SEQUENCE [LARGE SCALE GENOMIC DNA]</scope>
    <source>
        <strain evidence="5">DT92</strain>
    </source>
</reference>